<dbReference type="Gene3D" id="2.70.70.10">
    <property type="entry name" value="Glucose Permease (Domain IIA)"/>
    <property type="match status" value="1"/>
</dbReference>
<dbReference type="PANTHER" id="PTHR21666:SF289">
    <property type="entry name" value="L-ALA--D-GLU ENDOPEPTIDASE"/>
    <property type="match status" value="1"/>
</dbReference>
<organism evidence="3 4">
    <name type="scientific">Zhouia spongiae</name>
    <dbReference type="NCBI Taxonomy" id="2202721"/>
    <lineage>
        <taxon>Bacteria</taxon>
        <taxon>Pseudomonadati</taxon>
        <taxon>Bacteroidota</taxon>
        <taxon>Flavobacteriia</taxon>
        <taxon>Flavobacteriales</taxon>
        <taxon>Flavobacteriaceae</taxon>
        <taxon>Zhouia</taxon>
    </lineage>
</organism>
<evidence type="ECO:0000313" key="4">
    <source>
        <dbReference type="Proteomes" id="UP000829476"/>
    </source>
</evidence>
<gene>
    <name evidence="3" type="ORF">MQE36_10550</name>
</gene>
<dbReference type="SUPFAM" id="SSF51261">
    <property type="entry name" value="Duplicated hybrid motif"/>
    <property type="match status" value="2"/>
</dbReference>
<evidence type="ECO:0000313" key="3">
    <source>
        <dbReference type="EMBL" id="UNY97524.1"/>
    </source>
</evidence>
<keyword evidence="1" id="KW-0732">Signal</keyword>
<reference evidence="3 4" key="1">
    <citation type="journal article" date="2018" name="Int. J. Syst. Evol. Microbiol.">
        <title>Zhouia spongiae sp. nov., isolated from a marine sponge.</title>
        <authorList>
            <person name="Zhuang L."/>
            <person name="Lin B."/>
            <person name="Qin F."/>
            <person name="Luo L."/>
        </authorList>
    </citation>
    <scope>NUCLEOTIDE SEQUENCE [LARGE SCALE GENOMIC DNA]</scope>
    <source>
        <strain evidence="3 4">HN-Y44</strain>
    </source>
</reference>
<dbReference type="PANTHER" id="PTHR21666">
    <property type="entry name" value="PEPTIDASE-RELATED"/>
    <property type="match status" value="1"/>
</dbReference>
<dbReference type="InterPro" id="IPR011055">
    <property type="entry name" value="Dup_hybrid_motif"/>
</dbReference>
<protein>
    <submittedName>
        <fullName evidence="3">M23 family metallopeptidase</fullName>
    </submittedName>
</protein>
<evidence type="ECO:0000256" key="1">
    <source>
        <dbReference type="ARBA" id="ARBA00022729"/>
    </source>
</evidence>
<dbReference type="Pfam" id="PF01551">
    <property type="entry name" value="Peptidase_M23"/>
    <property type="match status" value="1"/>
</dbReference>
<name>A0ABY3YIU0_9FLAO</name>
<keyword evidence="4" id="KW-1185">Reference proteome</keyword>
<dbReference type="InterPro" id="IPR016047">
    <property type="entry name" value="M23ase_b-sheet_dom"/>
</dbReference>
<feature type="domain" description="M23ase beta-sheet core" evidence="2">
    <location>
        <begin position="48"/>
        <end position="114"/>
    </location>
</feature>
<dbReference type="CDD" id="cd12797">
    <property type="entry name" value="M23_peptidase"/>
    <property type="match status" value="1"/>
</dbReference>
<evidence type="ECO:0000259" key="2">
    <source>
        <dbReference type="Pfam" id="PF01551"/>
    </source>
</evidence>
<dbReference type="InterPro" id="IPR050570">
    <property type="entry name" value="Cell_wall_metabolism_enzyme"/>
</dbReference>
<accession>A0ABY3YIU0</accession>
<sequence>MRFKLFIFILLTQIVTAQDKYPSTYFRSPLDIPLLLSGTFGELRSNHFHSGMDIKTQGREGVTVHATAEGYVSRIKIQHYGYGKAIYVQHPNGYTSVYAHLQKFSPEIETYIKKLQYHRQSYEVETFPRPSELKLEKGDLIGLSGNSGSSGGPHLHFEIRDASQKPINPMYFGIEVEDHQPPTILGLFGYNLDTKSHINQSNKTVQLNYKEQADGSFLADKVTALGKIGFGFNAYDRQDKTYNQNGVFAVEVKVNGNSYFGYDFETFSFSETRYINTFIDYARYATHSQRVQQCFLKPYTKLSIFNKSINDGILNIEEGMNYTIEISVKDFKNNTSIIKIPVEGKNQEITDKAGNDQTDHYLISGRDNIYETGTAKIFFPQNTFYHNFFLDLKEENGIVQIHNNQVPVRKNYTLSFDISNHPDADKSDLIIVNLNKKGNPNYQTTYRKGNVLSTKTRNLGNFTVLRDTIAPVIVPNNFKEGQWLSNFRFLKIKIHDDLSGIKSYKATIDGKWILTEYEYKKNLLTYDFSDRKLEGSQHLLKVEVTDNAGNTTVLETPFFRKE</sequence>
<dbReference type="Proteomes" id="UP000829476">
    <property type="component" value="Chromosome"/>
</dbReference>
<dbReference type="RefSeq" id="WP_242935936.1">
    <property type="nucleotide sequence ID" value="NZ_CP094326.1"/>
</dbReference>
<dbReference type="EMBL" id="CP094326">
    <property type="protein sequence ID" value="UNY97524.1"/>
    <property type="molecule type" value="Genomic_DNA"/>
</dbReference>
<proteinExistence type="predicted"/>